<dbReference type="PANTHER" id="PTHR10993:SF12">
    <property type="entry name" value="OCTANOYLTRANSFERASE"/>
    <property type="match status" value="1"/>
</dbReference>
<evidence type="ECO:0000256" key="2">
    <source>
        <dbReference type="ARBA" id="ARBA00022490"/>
    </source>
</evidence>
<dbReference type="HOGENOM" id="CLU_035168_1_3_10"/>
<dbReference type="GO" id="GO:0009249">
    <property type="term" value="P:protein lipoylation"/>
    <property type="evidence" value="ECO:0007669"/>
    <property type="project" value="InterPro"/>
</dbReference>
<evidence type="ECO:0000313" key="12">
    <source>
        <dbReference type="EMBL" id="ADM89837.1"/>
    </source>
</evidence>
<dbReference type="CDD" id="cd16444">
    <property type="entry name" value="LipB"/>
    <property type="match status" value="1"/>
</dbReference>
<dbReference type="UniPathway" id="UPA00538">
    <property type="reaction ID" value="UER00592"/>
</dbReference>
<dbReference type="PROSITE" id="PS51733">
    <property type="entry name" value="BPL_LPL_CATALYTIC"/>
    <property type="match status" value="1"/>
</dbReference>
<evidence type="ECO:0000256" key="7">
    <source>
        <dbReference type="PIRNR" id="PIRNR016262"/>
    </source>
</evidence>
<comment type="function">
    <text evidence="5 6 7">Catalyzes the transfer of endogenously produced octanoic acid from octanoyl-acyl-carrier-protein onto the lipoyl domains of lipoate-dependent enzymes. Lipoyl-ACP can also act as a substrate although octanoyl-ACP is likely to be the physiological substrate.</text>
</comment>
<keyword evidence="3 6" id="KW-0808">Transferase</keyword>
<dbReference type="SUPFAM" id="SSF55681">
    <property type="entry name" value="Class II aaRS and biotin synthetases"/>
    <property type="match status" value="1"/>
</dbReference>
<dbReference type="EC" id="2.3.1.181" evidence="6 7"/>
<feature type="domain" description="BPL/LPL catalytic" evidence="11">
    <location>
        <begin position="46"/>
        <end position="229"/>
    </location>
</feature>
<dbReference type="STRING" id="706194.SMCARI_001"/>
<dbReference type="InterPro" id="IPR000544">
    <property type="entry name" value="Octanoyltransferase"/>
</dbReference>
<dbReference type="InterPro" id="IPR020605">
    <property type="entry name" value="Octanoyltransferase_CS"/>
</dbReference>
<protein>
    <recommendedName>
        <fullName evidence="6 7">Octanoyltransferase</fullName>
        <ecNumber evidence="6 7">2.3.1.181</ecNumber>
    </recommendedName>
    <alternativeName>
        <fullName evidence="6">Lipoate-protein ligase B</fullName>
    </alternativeName>
    <alternativeName>
        <fullName evidence="6">Lipoyl/octanoyl transferase</fullName>
    </alternativeName>
    <alternativeName>
        <fullName evidence="6">Octanoyl-[acyl-carrier-protein]-protein N-octanoyltransferase</fullName>
    </alternativeName>
</protein>
<dbReference type="PROSITE" id="PS01313">
    <property type="entry name" value="LIPB"/>
    <property type="match status" value="1"/>
</dbReference>
<dbReference type="InterPro" id="IPR045864">
    <property type="entry name" value="aa-tRNA-synth_II/BPL/LPL"/>
</dbReference>
<dbReference type="PANTHER" id="PTHR10993">
    <property type="entry name" value="OCTANOYLTRANSFERASE"/>
    <property type="match status" value="1"/>
</dbReference>
<dbReference type="Pfam" id="PF21948">
    <property type="entry name" value="LplA-B_cat"/>
    <property type="match status" value="1"/>
</dbReference>
<organism evidence="12 13">
    <name type="scientific">Karelsulcia muelleri (strain CARI)</name>
    <name type="common">Sulcia muelleri</name>
    <dbReference type="NCBI Taxonomy" id="706194"/>
    <lineage>
        <taxon>Bacteria</taxon>
        <taxon>Pseudomonadati</taxon>
        <taxon>Bacteroidota</taxon>
        <taxon>Flavobacteriia</taxon>
        <taxon>Flavobacteriales</taxon>
        <taxon>Candidatus Karelsulcia</taxon>
    </lineage>
</organism>
<dbReference type="HAMAP" id="MF_00013">
    <property type="entry name" value="LipB"/>
    <property type="match status" value="1"/>
</dbReference>
<feature type="active site" description="Acyl-thioester intermediate" evidence="6 8">
    <location>
        <position position="190"/>
    </location>
</feature>
<comment type="miscellaneous">
    <text evidence="6">In the reaction, the free carboxyl group of octanoic acid is attached via an amide linkage to the epsilon-amino group of a specific lysine residue of lipoyl domains of lipoate-dependent enzymes.</text>
</comment>
<feature type="binding site" evidence="6 9">
    <location>
        <begin position="159"/>
        <end position="161"/>
    </location>
    <ligand>
        <name>substrate</name>
    </ligand>
</feature>
<keyword evidence="4 6" id="KW-0012">Acyltransferase</keyword>
<evidence type="ECO:0000256" key="8">
    <source>
        <dbReference type="PIRSR" id="PIRSR016262-1"/>
    </source>
</evidence>
<comment type="similarity">
    <text evidence="6 7">Belongs to the LipB family.</text>
</comment>
<dbReference type="Gene3D" id="3.30.930.10">
    <property type="entry name" value="Bira Bifunctional Protein, Domain 2"/>
    <property type="match status" value="1"/>
</dbReference>
<evidence type="ECO:0000256" key="3">
    <source>
        <dbReference type="ARBA" id="ARBA00022679"/>
    </source>
</evidence>
<dbReference type="PIRSF" id="PIRSF016262">
    <property type="entry name" value="LPLase"/>
    <property type="match status" value="1"/>
</dbReference>
<evidence type="ECO:0000256" key="9">
    <source>
        <dbReference type="PIRSR" id="PIRSR016262-2"/>
    </source>
</evidence>
<dbReference type="GO" id="GO:0033819">
    <property type="term" value="F:lipoyl(octanoyl) transferase activity"/>
    <property type="evidence" value="ECO:0007669"/>
    <property type="project" value="UniProtKB-EC"/>
</dbReference>
<reference evidence="13" key="1">
    <citation type="journal article" date="2010" name="Genome Biol. Evol.">
        <title>Functional convergence in reduced genomes of bacterial symbionts spanning 200 My of evolution.</title>
        <authorList>
            <person name="McCutcheon J.P."/>
            <person name="Moran N.A."/>
        </authorList>
    </citation>
    <scope>NUCLEOTIDE SEQUENCE [LARGE SCALE GENOMIC DNA]</scope>
    <source>
        <strain evidence="13">CARI</strain>
    </source>
</reference>
<evidence type="ECO:0000256" key="1">
    <source>
        <dbReference type="ARBA" id="ARBA00004821"/>
    </source>
</evidence>
<evidence type="ECO:0000313" key="13">
    <source>
        <dbReference type="Proteomes" id="UP000002231"/>
    </source>
</evidence>
<accession>E0TJ60</accession>
<comment type="catalytic activity">
    <reaction evidence="6 7">
        <text>octanoyl-[ACP] + L-lysyl-[protein] = N(6)-octanoyl-L-lysyl-[protein] + holo-[ACP] + H(+)</text>
        <dbReference type="Rhea" id="RHEA:17665"/>
        <dbReference type="Rhea" id="RHEA-COMP:9636"/>
        <dbReference type="Rhea" id="RHEA-COMP:9685"/>
        <dbReference type="Rhea" id="RHEA-COMP:9752"/>
        <dbReference type="Rhea" id="RHEA-COMP:9928"/>
        <dbReference type="ChEBI" id="CHEBI:15378"/>
        <dbReference type="ChEBI" id="CHEBI:29969"/>
        <dbReference type="ChEBI" id="CHEBI:64479"/>
        <dbReference type="ChEBI" id="CHEBI:78463"/>
        <dbReference type="ChEBI" id="CHEBI:78809"/>
        <dbReference type="EC" id="2.3.1.181"/>
    </reaction>
</comment>
<dbReference type="EMBL" id="CP002163">
    <property type="protein sequence ID" value="ADM89837.1"/>
    <property type="molecule type" value="Genomic_DNA"/>
</dbReference>
<evidence type="ECO:0000256" key="10">
    <source>
        <dbReference type="PIRSR" id="PIRSR016262-3"/>
    </source>
</evidence>
<keyword evidence="2 6" id="KW-0963">Cytoplasm</keyword>
<feature type="binding site" evidence="6 9">
    <location>
        <begin position="172"/>
        <end position="174"/>
    </location>
    <ligand>
        <name>substrate</name>
    </ligand>
</feature>
<name>E0TJ60_KARMC</name>
<dbReference type="KEGG" id="sum:SMCARI_001"/>
<comment type="pathway">
    <text evidence="1 6 7">Protein modification; protein lipoylation via endogenous pathway; protein N(6)-(lipoyl)lysine from octanoyl-[acyl-carrier-protein]: step 1/2.</text>
</comment>
<proteinExistence type="inferred from homology"/>
<dbReference type="InterPro" id="IPR004143">
    <property type="entry name" value="BPL_LPL_catalytic"/>
</dbReference>
<evidence type="ECO:0000256" key="5">
    <source>
        <dbReference type="ARBA" id="ARBA00024732"/>
    </source>
</evidence>
<sequence length="230" mass="27567">MFNKTKVFFEDFKNKKFKETWVYQTKLFNNIINIKLYNRLNKNKIKIVPNYLLFVEHNHVYTLGKRGSYKNLLFNKIIKKKSIFKIDRGGDITYHGPGQLVCYPIFDITNFDLDIYKYLRFLEEVIIKLIYNYCIKGYRIYNETGVWVNNKKKINKICAIGIRISRLVTMHGFALNVNTDLSYFNNIIPCGIKNKGVTSINVETRYIIYMYEVKLLLKKYLIYFFKIKFI</sequence>
<dbReference type="GO" id="GO:0005737">
    <property type="term" value="C:cytoplasm"/>
    <property type="evidence" value="ECO:0007669"/>
    <property type="project" value="UniProtKB-SubCell"/>
</dbReference>
<keyword evidence="13" id="KW-1185">Reference proteome</keyword>
<dbReference type="AlphaFoldDB" id="E0TJ60"/>
<gene>
    <name evidence="6 12" type="primary">lipB</name>
    <name evidence="12" type="ordered locus">SMCARI_001</name>
</gene>
<evidence type="ECO:0000259" key="11">
    <source>
        <dbReference type="PROSITE" id="PS51733"/>
    </source>
</evidence>
<evidence type="ECO:0000256" key="4">
    <source>
        <dbReference type="ARBA" id="ARBA00023315"/>
    </source>
</evidence>
<dbReference type="Proteomes" id="UP000002231">
    <property type="component" value="Chromosome"/>
</dbReference>
<dbReference type="NCBIfam" id="NF010925">
    <property type="entry name" value="PRK14345.1"/>
    <property type="match status" value="1"/>
</dbReference>
<comment type="subcellular location">
    <subcellularLocation>
        <location evidence="6">Cytoplasm</location>
    </subcellularLocation>
</comment>
<feature type="site" description="Lowers pKa of active site Cys" evidence="6 10">
    <location>
        <position position="156"/>
    </location>
</feature>
<evidence type="ECO:0000256" key="6">
    <source>
        <dbReference type="HAMAP-Rule" id="MF_00013"/>
    </source>
</evidence>
<dbReference type="NCBIfam" id="TIGR00214">
    <property type="entry name" value="lipB"/>
    <property type="match status" value="1"/>
</dbReference>
<feature type="binding site" evidence="6 9">
    <location>
        <begin position="88"/>
        <end position="95"/>
    </location>
    <ligand>
        <name>substrate</name>
    </ligand>
</feature>